<reference evidence="1 2" key="1">
    <citation type="submission" date="2020-08" db="EMBL/GenBank/DDBJ databases">
        <title>Genomic Encyclopedia of Type Strains, Phase IV (KMG-V): Genome sequencing to study the core and pangenomes of soil and plant-associated prokaryotes.</title>
        <authorList>
            <person name="Whitman W."/>
        </authorList>
    </citation>
    <scope>NUCLEOTIDE SEQUENCE [LARGE SCALE GENOMIC DNA]</scope>
    <source>
        <strain evidence="1 2">34/80</strain>
    </source>
</reference>
<organism evidence="1 2">
    <name type="scientific">Variovorax guangxiensis</name>
    <dbReference type="NCBI Taxonomy" id="1775474"/>
    <lineage>
        <taxon>Bacteria</taxon>
        <taxon>Pseudomonadati</taxon>
        <taxon>Pseudomonadota</taxon>
        <taxon>Betaproteobacteria</taxon>
        <taxon>Burkholderiales</taxon>
        <taxon>Comamonadaceae</taxon>
        <taxon>Variovorax</taxon>
    </lineage>
</organism>
<dbReference type="RefSeq" id="WP_184642567.1">
    <property type="nucleotide sequence ID" value="NZ_JACIFZ010000016.1"/>
</dbReference>
<evidence type="ECO:0000313" key="2">
    <source>
        <dbReference type="Proteomes" id="UP000524450"/>
    </source>
</evidence>
<protein>
    <submittedName>
        <fullName evidence="1">Uncharacterized protein</fullName>
    </submittedName>
</protein>
<dbReference type="AlphaFoldDB" id="A0A840GAL3"/>
<dbReference type="EMBL" id="JACIFZ010000016">
    <property type="protein sequence ID" value="MBB4225858.1"/>
    <property type="molecule type" value="Genomic_DNA"/>
</dbReference>
<name>A0A840GAL3_9BURK</name>
<dbReference type="Proteomes" id="UP000524450">
    <property type="component" value="Unassembled WGS sequence"/>
</dbReference>
<accession>A0A840GAL3</accession>
<evidence type="ECO:0000313" key="1">
    <source>
        <dbReference type="EMBL" id="MBB4225858.1"/>
    </source>
</evidence>
<comment type="caution">
    <text evidence="1">The sequence shown here is derived from an EMBL/GenBank/DDBJ whole genome shotgun (WGS) entry which is preliminary data.</text>
</comment>
<sequence>MKTLVEWMRGARRGQTLRFERHTDFVAASGVFSVAAWAHAQDGLPFPPKESGSTAGPTMQSSVYEPLPAVQRLPKGTLSYEYNLLEIQRARIAARRALPAGKVEIASRVAQGQRARSLDVVACGCRRSHPLGSAGRRAA</sequence>
<gene>
    <name evidence="1" type="ORF">GGD71_006671</name>
</gene>
<proteinExistence type="predicted"/>